<feature type="transmembrane region" description="Helical" evidence="1">
    <location>
        <begin position="253"/>
        <end position="276"/>
    </location>
</feature>
<evidence type="ECO:0000313" key="2">
    <source>
        <dbReference type="EMBL" id="KAK5528452.1"/>
    </source>
</evidence>
<keyword evidence="1" id="KW-0812">Transmembrane</keyword>
<feature type="transmembrane region" description="Helical" evidence="1">
    <location>
        <begin position="135"/>
        <end position="152"/>
    </location>
</feature>
<evidence type="ECO:0000256" key="1">
    <source>
        <dbReference type="SAM" id="Phobius"/>
    </source>
</evidence>
<feature type="transmembrane region" description="Helical" evidence="1">
    <location>
        <begin position="215"/>
        <end position="232"/>
    </location>
</feature>
<evidence type="ECO:0000313" key="3">
    <source>
        <dbReference type="Proteomes" id="UP001345827"/>
    </source>
</evidence>
<organism evidence="2 3">
    <name type="scientific">Vermiconidia calcicola</name>
    <dbReference type="NCBI Taxonomy" id="1690605"/>
    <lineage>
        <taxon>Eukaryota</taxon>
        <taxon>Fungi</taxon>
        <taxon>Dikarya</taxon>
        <taxon>Ascomycota</taxon>
        <taxon>Pezizomycotina</taxon>
        <taxon>Dothideomycetes</taxon>
        <taxon>Dothideomycetidae</taxon>
        <taxon>Mycosphaerellales</taxon>
        <taxon>Extremaceae</taxon>
        <taxon>Vermiconidia</taxon>
    </lineage>
</organism>
<dbReference type="EMBL" id="JAXLQG010000026">
    <property type="protein sequence ID" value="KAK5528452.1"/>
    <property type="molecule type" value="Genomic_DNA"/>
</dbReference>
<keyword evidence="1" id="KW-1133">Transmembrane helix</keyword>
<name>A0AAV9PRW9_9PEZI</name>
<protein>
    <submittedName>
        <fullName evidence="2">Uncharacterized protein</fullName>
    </submittedName>
</protein>
<feature type="transmembrane region" description="Helical" evidence="1">
    <location>
        <begin position="303"/>
        <end position="325"/>
    </location>
</feature>
<sequence length="374" mass="41581">MAEFSEKPVKPRNGGGWLAAGVFILLSMLATYYMRVATNLAGIGEKMEYINQIKSFPDNGVPLRTTYTGIGPLDTFFSFLVSAFLPGAAGWDRGFYVLQSYFLVSFFPIVTIISIESCRKRNYLALTSFTSIWALFYQTIGGAVIVPLYYLAYLRDSRGSQYWSAESRRVPLAYAKALLPALIIGYLVPTILMFLPYSEENYWTTQGMVALWQPSPWFVNAILWACSSFYARSGTEAEESVAPLADVKYLGSLYSVAFVVSAIAHVSTMSVCLLSADPQYSFSYVFVPDNITHHTPLSDALRMIFQVDFWIISAASLVWAHLAVWDLKRIGKTDVSLIQTAAAILLGSIVVGPAAVVTGVWYWREHIMAKKISP</sequence>
<feature type="transmembrane region" description="Helical" evidence="1">
    <location>
        <begin position="337"/>
        <end position="363"/>
    </location>
</feature>
<proteinExistence type="predicted"/>
<feature type="transmembrane region" description="Helical" evidence="1">
    <location>
        <begin position="95"/>
        <end position="115"/>
    </location>
</feature>
<accession>A0AAV9PRW9</accession>
<comment type="caution">
    <text evidence="2">The sequence shown here is derived from an EMBL/GenBank/DDBJ whole genome shotgun (WGS) entry which is preliminary data.</text>
</comment>
<gene>
    <name evidence="2" type="ORF">LTR25_010451</name>
</gene>
<feature type="transmembrane region" description="Helical" evidence="1">
    <location>
        <begin position="173"/>
        <end position="195"/>
    </location>
</feature>
<keyword evidence="3" id="KW-1185">Reference proteome</keyword>
<keyword evidence="1" id="KW-0472">Membrane</keyword>
<reference evidence="2 3" key="1">
    <citation type="submission" date="2023-06" db="EMBL/GenBank/DDBJ databases">
        <title>Black Yeasts Isolated from many extreme environments.</title>
        <authorList>
            <person name="Coleine C."/>
            <person name="Stajich J.E."/>
            <person name="Selbmann L."/>
        </authorList>
    </citation>
    <scope>NUCLEOTIDE SEQUENCE [LARGE SCALE GENOMIC DNA]</scope>
    <source>
        <strain evidence="2 3">CCFEE 5887</strain>
    </source>
</reference>
<dbReference type="Proteomes" id="UP001345827">
    <property type="component" value="Unassembled WGS sequence"/>
</dbReference>
<dbReference type="AlphaFoldDB" id="A0AAV9PRW9"/>
<feature type="transmembrane region" description="Helical" evidence="1">
    <location>
        <begin position="15"/>
        <end position="34"/>
    </location>
</feature>